<dbReference type="InterPro" id="IPR009522">
    <property type="entry name" value="Capsid_Phlebovir/Tenuivir"/>
</dbReference>
<reference evidence="1 2" key="1">
    <citation type="submission" date="2019-08" db="EMBL/GenBank/DDBJ databases">
        <title>Whole genome of Aphis craccivora.</title>
        <authorList>
            <person name="Voronova N.V."/>
            <person name="Shulinski R.S."/>
            <person name="Bandarenka Y.V."/>
            <person name="Zhorov D.G."/>
            <person name="Warner D."/>
        </authorList>
    </citation>
    <scope>NUCLEOTIDE SEQUENCE [LARGE SCALE GENOMIC DNA]</scope>
    <source>
        <strain evidence="1">180601</strain>
        <tissue evidence="1">Whole Body</tissue>
    </source>
</reference>
<dbReference type="PIRSF" id="PIRSF003953">
    <property type="entry name" value="N_PhelboV"/>
    <property type="match status" value="1"/>
</dbReference>
<comment type="caution">
    <text evidence="1">The sequence shown here is derived from an EMBL/GenBank/DDBJ whole genome shotgun (WGS) entry which is preliminary data.</text>
</comment>
<evidence type="ECO:0000313" key="2">
    <source>
        <dbReference type="Proteomes" id="UP000478052"/>
    </source>
</evidence>
<dbReference type="EMBL" id="VUJU01002433">
    <property type="protein sequence ID" value="KAF0761318.1"/>
    <property type="molecule type" value="Genomic_DNA"/>
</dbReference>
<dbReference type="Proteomes" id="UP000478052">
    <property type="component" value="Unassembled WGS sequence"/>
</dbReference>
<dbReference type="AlphaFoldDB" id="A0A6G0YUJ2"/>
<dbReference type="GO" id="GO:0003723">
    <property type="term" value="F:RNA binding"/>
    <property type="evidence" value="ECO:0007669"/>
    <property type="project" value="InterPro"/>
</dbReference>
<dbReference type="InterPro" id="IPR015971">
    <property type="entry name" value="Nucleocapsid_Phlebovirus"/>
</dbReference>
<proteinExistence type="predicted"/>
<name>A0A6G0YUJ2_APHCR</name>
<keyword evidence="2" id="KW-1185">Reference proteome</keyword>
<evidence type="ECO:0000313" key="1">
    <source>
        <dbReference type="EMBL" id="KAF0761318.1"/>
    </source>
</evidence>
<gene>
    <name evidence="1" type="ORF">FWK35_00004160</name>
</gene>
<organism evidence="1 2">
    <name type="scientific">Aphis craccivora</name>
    <name type="common">Cowpea aphid</name>
    <dbReference type="NCBI Taxonomy" id="307492"/>
    <lineage>
        <taxon>Eukaryota</taxon>
        <taxon>Metazoa</taxon>
        <taxon>Ecdysozoa</taxon>
        <taxon>Arthropoda</taxon>
        <taxon>Hexapoda</taxon>
        <taxon>Insecta</taxon>
        <taxon>Pterygota</taxon>
        <taxon>Neoptera</taxon>
        <taxon>Paraneoptera</taxon>
        <taxon>Hemiptera</taxon>
        <taxon>Sternorrhyncha</taxon>
        <taxon>Aphidomorpha</taxon>
        <taxon>Aphidoidea</taxon>
        <taxon>Aphididae</taxon>
        <taxon>Aphidini</taxon>
        <taxon>Aphis</taxon>
        <taxon>Aphis</taxon>
    </lineage>
</organism>
<accession>A0A6G0YUJ2</accession>
<protein>
    <submittedName>
        <fullName evidence="1">ACYPI003862 protein</fullName>
    </submittedName>
</protein>
<sequence length="241" mass="27589">MSFEAVRKSIERIDPSRKSIQGFDPSTLALTLFKMRDDDVSKKHDIVLMIAAYIERGNTVSKMDKNSSPIFANTIKQLIPIYGLVDKPGSNPIAITLSRVAESFPFITCSYCSLVAKHMTVSVDEMHSICEGYPKYMMCQAFTALIPNGEPYTQTLLKAHALFLYNFSLKISNHSMKKKTVQDTWKYMIIVHQRSYMEESKKKDLLKEEKILGINGLQNAVLKASEIFENKYQKYLENDEY</sequence>
<dbReference type="Pfam" id="PF05733">
    <property type="entry name" value="Tenui_N"/>
    <property type="match status" value="1"/>
</dbReference>
<dbReference type="OrthoDB" id="6613640at2759"/>